<organism evidence="1 2">
    <name type="scientific">Ilyodon furcidens</name>
    <name type="common">goldbreast splitfin</name>
    <dbReference type="NCBI Taxonomy" id="33524"/>
    <lineage>
        <taxon>Eukaryota</taxon>
        <taxon>Metazoa</taxon>
        <taxon>Chordata</taxon>
        <taxon>Craniata</taxon>
        <taxon>Vertebrata</taxon>
        <taxon>Euteleostomi</taxon>
        <taxon>Actinopterygii</taxon>
        <taxon>Neopterygii</taxon>
        <taxon>Teleostei</taxon>
        <taxon>Neoteleostei</taxon>
        <taxon>Acanthomorphata</taxon>
        <taxon>Ovalentaria</taxon>
        <taxon>Atherinomorphae</taxon>
        <taxon>Cyprinodontiformes</taxon>
        <taxon>Goodeidae</taxon>
        <taxon>Ilyodon</taxon>
    </lineage>
</organism>
<reference evidence="1 2" key="1">
    <citation type="submission" date="2021-06" db="EMBL/GenBank/DDBJ databases">
        <authorList>
            <person name="Palmer J.M."/>
        </authorList>
    </citation>
    <scope>NUCLEOTIDE SEQUENCE [LARGE SCALE GENOMIC DNA]</scope>
    <source>
        <strain evidence="2">if_2019</strain>
        <tissue evidence="1">Muscle</tissue>
    </source>
</reference>
<accession>A0ABV0TRP0</accession>
<comment type="caution">
    <text evidence="1">The sequence shown here is derived from an EMBL/GenBank/DDBJ whole genome shotgun (WGS) entry which is preliminary data.</text>
</comment>
<name>A0ABV0TRP0_9TELE</name>
<protein>
    <submittedName>
        <fullName evidence="1">Uncharacterized protein</fullName>
    </submittedName>
</protein>
<proteinExistence type="predicted"/>
<gene>
    <name evidence="1" type="ORF">ILYODFUR_002691</name>
</gene>
<keyword evidence="2" id="KW-1185">Reference proteome</keyword>
<dbReference type="Proteomes" id="UP001482620">
    <property type="component" value="Unassembled WGS sequence"/>
</dbReference>
<sequence>MASILRKTRLCGIVSEKERDTNLAKTSQVLLSQQVARKVQVRWQWASRVWLCTLPVRPKRMVCLEENRKALRVRVVILRWRQARRRMDAMPQYQVVQHSTCLDDLAHLPRMI</sequence>
<dbReference type="EMBL" id="JAHRIQ010046470">
    <property type="protein sequence ID" value="MEQ2235471.1"/>
    <property type="molecule type" value="Genomic_DNA"/>
</dbReference>
<evidence type="ECO:0000313" key="2">
    <source>
        <dbReference type="Proteomes" id="UP001482620"/>
    </source>
</evidence>
<evidence type="ECO:0000313" key="1">
    <source>
        <dbReference type="EMBL" id="MEQ2235471.1"/>
    </source>
</evidence>